<evidence type="ECO:0000313" key="5">
    <source>
        <dbReference type="EMBL" id="KGD60583.1"/>
    </source>
</evidence>
<dbReference type="PRINTS" id="PR00032">
    <property type="entry name" value="HTHARAC"/>
</dbReference>
<dbReference type="InterPro" id="IPR018060">
    <property type="entry name" value="HTH_AraC"/>
</dbReference>
<keyword evidence="1" id="KW-0805">Transcription regulation</keyword>
<dbReference type="Gene3D" id="1.10.10.60">
    <property type="entry name" value="Homeodomain-like"/>
    <property type="match status" value="1"/>
</dbReference>
<dbReference type="PROSITE" id="PS01124">
    <property type="entry name" value="HTH_ARAC_FAMILY_2"/>
    <property type="match status" value="1"/>
</dbReference>
<keyword evidence="6" id="KW-1185">Reference proteome</keyword>
<dbReference type="RefSeq" id="WP_035248580.1">
    <property type="nucleotide sequence ID" value="NZ_ARXU01000009.1"/>
</dbReference>
<dbReference type="PANTHER" id="PTHR47894">
    <property type="entry name" value="HTH-TYPE TRANSCRIPTIONAL REGULATOR GADX"/>
    <property type="match status" value="1"/>
</dbReference>
<dbReference type="InterPro" id="IPR009057">
    <property type="entry name" value="Homeodomain-like_sf"/>
</dbReference>
<dbReference type="SUPFAM" id="SSF46689">
    <property type="entry name" value="Homeodomain-like"/>
    <property type="match status" value="1"/>
</dbReference>
<proteinExistence type="predicted"/>
<dbReference type="InterPro" id="IPR032687">
    <property type="entry name" value="AraC-type_N"/>
</dbReference>
<protein>
    <submittedName>
        <fullName evidence="5">AraC family transcriptional regulator</fullName>
    </submittedName>
</protein>
<keyword evidence="3" id="KW-0804">Transcription</keyword>
<dbReference type="Pfam" id="PF12833">
    <property type="entry name" value="HTH_18"/>
    <property type="match status" value="1"/>
</dbReference>
<dbReference type="EMBL" id="ARXU01000009">
    <property type="protein sequence ID" value="KGD60583.1"/>
    <property type="molecule type" value="Genomic_DNA"/>
</dbReference>
<name>A0ABR4WB06_9GAMM</name>
<dbReference type="Proteomes" id="UP000029443">
    <property type="component" value="Unassembled WGS sequence"/>
</dbReference>
<dbReference type="PANTHER" id="PTHR47894:SF1">
    <property type="entry name" value="HTH-TYPE TRANSCRIPTIONAL REGULATOR VQSM"/>
    <property type="match status" value="1"/>
</dbReference>
<sequence length="322" mass="35950">MTHTPTVTVRFTQAISHAAEQLGFALPATLQQAVGEQDRVSLALQGQIWESFCEQARDPLVGIQFGLALQVGHLDTVGMVLMSCDTVEDALDSLMDYYPIVGEGGAFSYQVHNDECEIRYQPQYTVRQRERVEAAMTALLQLSRWTTGDHLQAIRMTFSHPALDDNRRYESLLGLPVRFATDHNTLVLPASDLSLPLIHANPSLCHHLRTLADQLLDNLGSQSLSATVRDLLRQHPHWGKEKVADQLAMSGRHLVRKLGEEGSSFKLLRDALLQGMAEKELQAGTRLADIADKLGFSDESAFSKAFKRWTGMTPANYREEKR</sequence>
<dbReference type="InterPro" id="IPR020449">
    <property type="entry name" value="Tscrpt_reg_AraC-type_HTH"/>
</dbReference>
<gene>
    <name evidence="5" type="ORF">T9A_02318</name>
</gene>
<evidence type="ECO:0000256" key="1">
    <source>
        <dbReference type="ARBA" id="ARBA00023015"/>
    </source>
</evidence>
<evidence type="ECO:0000259" key="4">
    <source>
        <dbReference type="PROSITE" id="PS01124"/>
    </source>
</evidence>
<accession>A0ABR4WB06</accession>
<reference evidence="5 6" key="1">
    <citation type="submission" date="2012-09" db="EMBL/GenBank/DDBJ databases">
        <title>Genome Sequence of alkane-degrading Bacterium Alcanivorax jadensis T9.</title>
        <authorList>
            <person name="Lai Q."/>
            <person name="Shao Z."/>
        </authorList>
    </citation>
    <scope>NUCLEOTIDE SEQUENCE [LARGE SCALE GENOMIC DNA]</scope>
    <source>
        <strain evidence="5 6">T9</strain>
    </source>
</reference>
<evidence type="ECO:0000256" key="2">
    <source>
        <dbReference type="ARBA" id="ARBA00023125"/>
    </source>
</evidence>
<dbReference type="Pfam" id="PF12625">
    <property type="entry name" value="Arabinose_bd"/>
    <property type="match status" value="1"/>
</dbReference>
<comment type="caution">
    <text evidence="5">The sequence shown here is derived from an EMBL/GenBank/DDBJ whole genome shotgun (WGS) entry which is preliminary data.</text>
</comment>
<dbReference type="SMART" id="SM00342">
    <property type="entry name" value="HTH_ARAC"/>
    <property type="match status" value="1"/>
</dbReference>
<evidence type="ECO:0000256" key="3">
    <source>
        <dbReference type="ARBA" id="ARBA00023163"/>
    </source>
</evidence>
<organism evidence="5 6">
    <name type="scientific">Alcanivorax jadensis T9</name>
    <dbReference type="NCBI Taxonomy" id="1177181"/>
    <lineage>
        <taxon>Bacteria</taxon>
        <taxon>Pseudomonadati</taxon>
        <taxon>Pseudomonadota</taxon>
        <taxon>Gammaproteobacteria</taxon>
        <taxon>Oceanospirillales</taxon>
        <taxon>Alcanivoracaceae</taxon>
        <taxon>Alcanivorax</taxon>
    </lineage>
</organism>
<evidence type="ECO:0000313" key="6">
    <source>
        <dbReference type="Proteomes" id="UP000029443"/>
    </source>
</evidence>
<feature type="domain" description="HTH araC/xylS-type" evidence="4">
    <location>
        <begin position="222"/>
        <end position="320"/>
    </location>
</feature>
<keyword evidence="2" id="KW-0238">DNA-binding</keyword>